<dbReference type="SUPFAM" id="SSF56219">
    <property type="entry name" value="DNase I-like"/>
    <property type="match status" value="1"/>
</dbReference>
<dbReference type="InterPro" id="IPR026960">
    <property type="entry name" value="RVT-Znf"/>
</dbReference>
<dbReference type="AlphaFoldDB" id="A0AAF0QX70"/>
<feature type="domain" description="Reverse transcriptase" evidence="1">
    <location>
        <begin position="328"/>
        <end position="605"/>
    </location>
</feature>
<sequence>MVASCAQAITCKVRNQSLNLEYMVTVVYAFNTREERKELGKYLDDMNEGNMLPWIIMGDFNSVLNVKDRIGGNPVSMVEITDFYACIESCGLLELPRKGNRYTWNDKRDARVFSKLDWVFINPECHPEFLNIVKETWDHNIEGHQMFRVVKRLKYLKRRLRNLNSQHFRNIITEADEDKIELAKAQEELHLQPTDKTFQEQEKRLYQKFMRSSYMAEIYLQQRIEGYNDVMQTNQKAIADVFVEYYEDLLGTKEKKRQRASGLFFRNGDVLDTEQQLLLVKPYTTQEVKSAMFGIDINKSPGPDGYGSGFFRAAWTVIGQDVTQAILEFMETGELLTQLNSTVISLIPKIDAPVMASQFRPISCCNVLYKCISKMICQRLKEAIKVVVASNEAAFVEGRSLIHNVLICHDLLRHYNRKTTPRCMMKIDLRKAYDMVSWDFIEEALKGYNFPRTFVQLVMTCVTTTRFIVKVNGEAYGYFEGKRGLRQGDPISPLLFVLVMKYLTRILRRMSDLADFKYHPMCKAAKLTHLIFADDLMVFCKGETNSIKRVMEALKHFSAVTGLEANLQKSNIFLARMTEEAKLRILNSTGFPMGVLPIRYLGLPLSSKKWNKVDCYQLVEKITKRITSGYSRQLSYVGRLQIVNVVLFSIYNFWGTVFILTQSVLQEVDKKCREFLWGSSEGHKKIALVAWDKVCVPKKYGGLNIKSCKIWNVAAVGKLLWQLANKKDVLWVKWVHEIYMKDTDNIWEHIPPQDCSWYWKKLNVLKTEMLQWYQRGQYVLTLNGTYFMTSSNQAMLGLLHKCPEADLLWSSIMQPRQRFILWLAYQGRLLTKDRLQNMHIQVENAACGLCEQESAETHQHLFTECHWGNTVRKDLANWMGVILLRGTIQQILAWIKRRHWKQLKKEAVAAMHGATIYYT</sequence>
<dbReference type="PROSITE" id="PS50878">
    <property type="entry name" value="RT_POL"/>
    <property type="match status" value="1"/>
</dbReference>
<gene>
    <name evidence="2" type="ORF">MTR67_023780</name>
</gene>
<organism evidence="2 3">
    <name type="scientific">Solanum verrucosum</name>
    <dbReference type="NCBI Taxonomy" id="315347"/>
    <lineage>
        <taxon>Eukaryota</taxon>
        <taxon>Viridiplantae</taxon>
        <taxon>Streptophyta</taxon>
        <taxon>Embryophyta</taxon>
        <taxon>Tracheophyta</taxon>
        <taxon>Spermatophyta</taxon>
        <taxon>Magnoliopsida</taxon>
        <taxon>eudicotyledons</taxon>
        <taxon>Gunneridae</taxon>
        <taxon>Pentapetalae</taxon>
        <taxon>asterids</taxon>
        <taxon>lamiids</taxon>
        <taxon>Solanales</taxon>
        <taxon>Solanaceae</taxon>
        <taxon>Solanoideae</taxon>
        <taxon>Solaneae</taxon>
        <taxon>Solanum</taxon>
    </lineage>
</organism>
<evidence type="ECO:0000313" key="3">
    <source>
        <dbReference type="Proteomes" id="UP001234989"/>
    </source>
</evidence>
<accession>A0AAF0QX70</accession>
<dbReference type="SUPFAM" id="SSF56672">
    <property type="entry name" value="DNA/RNA polymerases"/>
    <property type="match status" value="1"/>
</dbReference>
<dbReference type="InterPro" id="IPR043502">
    <property type="entry name" value="DNA/RNA_pol_sf"/>
</dbReference>
<dbReference type="Pfam" id="PF00078">
    <property type="entry name" value="RVT_1"/>
    <property type="match status" value="1"/>
</dbReference>
<dbReference type="CDD" id="cd01650">
    <property type="entry name" value="RT_nLTR_like"/>
    <property type="match status" value="1"/>
</dbReference>
<dbReference type="InterPro" id="IPR000477">
    <property type="entry name" value="RT_dom"/>
</dbReference>
<dbReference type="PANTHER" id="PTHR33116">
    <property type="entry name" value="REVERSE TRANSCRIPTASE ZINC-BINDING DOMAIN-CONTAINING PROTEIN-RELATED-RELATED"/>
    <property type="match status" value="1"/>
</dbReference>
<dbReference type="InterPro" id="IPR036691">
    <property type="entry name" value="Endo/exonu/phosph_ase_sf"/>
</dbReference>
<dbReference type="PANTHER" id="PTHR33116:SF84">
    <property type="entry name" value="RNA-DIRECTED DNA POLYMERASE"/>
    <property type="match status" value="1"/>
</dbReference>
<dbReference type="EMBL" id="CP133616">
    <property type="protein sequence ID" value="WMV30395.1"/>
    <property type="molecule type" value="Genomic_DNA"/>
</dbReference>
<evidence type="ECO:0000259" key="1">
    <source>
        <dbReference type="PROSITE" id="PS50878"/>
    </source>
</evidence>
<dbReference type="Proteomes" id="UP001234989">
    <property type="component" value="Chromosome 5"/>
</dbReference>
<name>A0AAF0QX70_SOLVR</name>
<evidence type="ECO:0000313" key="2">
    <source>
        <dbReference type="EMBL" id="WMV30395.1"/>
    </source>
</evidence>
<dbReference type="Gene3D" id="3.60.10.10">
    <property type="entry name" value="Endonuclease/exonuclease/phosphatase"/>
    <property type="match status" value="1"/>
</dbReference>
<reference evidence="2" key="1">
    <citation type="submission" date="2023-08" db="EMBL/GenBank/DDBJ databases">
        <title>A de novo genome assembly of Solanum verrucosum Schlechtendal, a Mexican diploid species geographically isolated from the other diploid A-genome species in potato relatives.</title>
        <authorList>
            <person name="Hosaka K."/>
        </authorList>
    </citation>
    <scope>NUCLEOTIDE SEQUENCE</scope>
    <source>
        <tissue evidence="2">Young leaves</tissue>
    </source>
</reference>
<dbReference type="Pfam" id="PF13966">
    <property type="entry name" value="zf-RVT"/>
    <property type="match status" value="1"/>
</dbReference>
<protein>
    <recommendedName>
        <fullName evidence="1">Reverse transcriptase domain-containing protein</fullName>
    </recommendedName>
</protein>
<proteinExistence type="predicted"/>
<keyword evidence="3" id="KW-1185">Reference proteome</keyword>